<dbReference type="EMBL" id="BROD01000001">
    <property type="protein sequence ID" value="GKX67742.1"/>
    <property type="molecule type" value="Genomic_DNA"/>
</dbReference>
<gene>
    <name evidence="1" type="ORF">rsdtw13_30000</name>
</gene>
<organism evidence="1 2">
    <name type="scientific">Inconstantimicrobium mannanitabidum</name>
    <dbReference type="NCBI Taxonomy" id="1604901"/>
    <lineage>
        <taxon>Bacteria</taxon>
        <taxon>Bacillati</taxon>
        <taxon>Bacillota</taxon>
        <taxon>Clostridia</taxon>
        <taxon>Eubacteriales</taxon>
        <taxon>Clostridiaceae</taxon>
        <taxon>Inconstantimicrobium</taxon>
    </lineage>
</organism>
<name>A0ACB5RFD3_9CLOT</name>
<proteinExistence type="predicted"/>
<accession>A0ACB5RFD3</accession>
<sequence>MMNKLAFFRFNDVINRDVFDEFGESLGLLKDVYTTSENGTLRVIGYKIKRGSLILDYEFRSINFFEKDNGRIKILTKGSREILPRTYSYLLFKDLLNNKVVDLTTKKVVKVNDLAMEEMAGEIRVTKVECYNITKYKGATINKLLGKVLPLIGKKAEKTVLRCDEIEVIKLSEGALNISSRFNKLSAMHPADLADIIEDLDVTQRREIFENLDQDLIADTLEEVEHEMKGEIIKELSESKVVEVLESMPNDEIADMLDELDDEEREKLLVSLHNEDAAEVKELLKYEDETVGSIMNTDCITINLDITIRETIELIKELDPDEEVMHNVYITDNDGRIVGVVGLKDILLNSDEINSKRKLKEFAVLDVKSLNYKGNIGEAVEAMDKYDLLSIPVVDEDNKILGAVLIHDVIDEALYPVWKKKNRAK</sequence>
<evidence type="ECO:0000313" key="1">
    <source>
        <dbReference type="EMBL" id="GKX67742.1"/>
    </source>
</evidence>
<dbReference type="Proteomes" id="UP001058074">
    <property type="component" value="Unassembled WGS sequence"/>
</dbReference>
<protein>
    <submittedName>
        <fullName evidence="1">Membrane protein</fullName>
    </submittedName>
</protein>
<reference evidence="1" key="1">
    <citation type="journal article" date="2025" name="Int. J. Syst. Evol. Microbiol.">
        <title>Inconstantimicrobium mannanitabidum sp. nov., a novel member of the family Clostridiaceae isolated from anoxic soil under the treatment of reductive soil disinfestation.</title>
        <authorList>
            <person name="Ueki A."/>
            <person name="Tonouchi A."/>
            <person name="Honma S."/>
            <person name="Kaku N."/>
            <person name="Ueki K."/>
        </authorList>
    </citation>
    <scope>NUCLEOTIDE SEQUENCE</scope>
    <source>
        <strain evidence="1">TW13</strain>
    </source>
</reference>
<keyword evidence="2" id="KW-1185">Reference proteome</keyword>
<comment type="caution">
    <text evidence="1">The sequence shown here is derived from an EMBL/GenBank/DDBJ whole genome shotgun (WGS) entry which is preliminary data.</text>
</comment>
<evidence type="ECO:0000313" key="2">
    <source>
        <dbReference type="Proteomes" id="UP001058074"/>
    </source>
</evidence>